<dbReference type="RefSeq" id="WP_120384495.1">
    <property type="nucleotide sequence ID" value="NZ_RAXT01000026.1"/>
</dbReference>
<keyword evidence="3" id="KW-1185">Reference proteome</keyword>
<protein>
    <submittedName>
        <fullName evidence="2">EcsC family protein</fullName>
    </submittedName>
</protein>
<proteinExistence type="predicted"/>
<evidence type="ECO:0000313" key="2">
    <source>
        <dbReference type="EMBL" id="RKG37193.1"/>
    </source>
</evidence>
<reference evidence="2 3" key="1">
    <citation type="submission" date="2018-09" db="EMBL/GenBank/DDBJ databases">
        <title>The draft genome of Acinetobacter spp. strains.</title>
        <authorList>
            <person name="Qin J."/>
            <person name="Feng Y."/>
            <person name="Zong Z."/>
        </authorList>
    </citation>
    <scope>NUCLEOTIDE SEQUENCE [LARGE SCALE GENOMIC DNA]</scope>
    <source>
        <strain evidence="2 3">WCHAc060115</strain>
    </source>
</reference>
<feature type="compositionally biased region" description="Polar residues" evidence="1">
    <location>
        <begin position="373"/>
        <end position="383"/>
    </location>
</feature>
<evidence type="ECO:0000313" key="3">
    <source>
        <dbReference type="Proteomes" id="UP000280405"/>
    </source>
</evidence>
<dbReference type="Proteomes" id="UP000280405">
    <property type="component" value="Unassembled WGS sequence"/>
</dbReference>
<dbReference type="EMBL" id="RAXT01000026">
    <property type="protein sequence ID" value="RKG37193.1"/>
    <property type="molecule type" value="Genomic_DNA"/>
</dbReference>
<dbReference type="AlphaFoldDB" id="A0A3A8F959"/>
<gene>
    <name evidence="2" type="ORF">D7V20_11990</name>
</gene>
<organism evidence="2 3">
    <name type="scientific">Acinetobacter rongchengensis</name>
    <dbReference type="NCBI Taxonomy" id="2419601"/>
    <lineage>
        <taxon>Bacteria</taxon>
        <taxon>Pseudomonadati</taxon>
        <taxon>Pseudomonadota</taxon>
        <taxon>Gammaproteobacteria</taxon>
        <taxon>Moraxellales</taxon>
        <taxon>Moraxellaceae</taxon>
        <taxon>Acinetobacter</taxon>
    </lineage>
</organism>
<feature type="compositionally biased region" description="Basic and acidic residues" evidence="1">
    <location>
        <begin position="474"/>
        <end position="484"/>
    </location>
</feature>
<dbReference type="OrthoDB" id="5568290at2"/>
<accession>A0A3A8F959</accession>
<sequence length="491" mass="53541">MSDTNNKQRGGLISNALGMAKKLGETGFEMINHVAPGSVSKLVQNPQDEKVIQGFAKEKTAFESKKYENPQQMMREHLPNVTGKLLGRHYKKINNVAAFISPDLNDKLSDYLFDKLNDFVSEWSSAEALLKEVGAKNLAELAKDPARSKRISTAIANQNKIIAAIQGTLTGAVGGVGALIDVPTSLALALRSIYQTGRAHGFELNIQDQAVVEYIFKQIDLGSVAEKQALMAAIRTLTSVMETHNVTQLQQLLGSSNDTELLKKWIANDDGSFKLNWMNNLPHLGLLSRLTPLATMGISAVYSWKLVEDATDQAEVVFSGAQNYLLQHSNAQISALEAYEKSVELLSQASPLLLNETLEQGHHQKPHAELSSMGESVQTATENDSIKQVEVKVKAPATEQKLEIEQEVQQGIQSLADTHVQEKADVKPIPAKPRRTAPKKTAPTATQPEAKNQVTAKTVTKKRTPAKPKAATAKTEKPNDEAIDKSGNNTD</sequence>
<name>A0A3A8F959_9GAMM</name>
<dbReference type="InterPro" id="IPR024787">
    <property type="entry name" value="EcsC"/>
</dbReference>
<feature type="region of interest" description="Disordered" evidence="1">
    <location>
        <begin position="360"/>
        <end position="384"/>
    </location>
</feature>
<feature type="region of interest" description="Disordered" evidence="1">
    <location>
        <begin position="419"/>
        <end position="491"/>
    </location>
</feature>
<comment type="caution">
    <text evidence="2">The sequence shown here is derived from an EMBL/GenBank/DDBJ whole genome shotgun (WGS) entry which is preliminary data.</text>
</comment>
<evidence type="ECO:0000256" key="1">
    <source>
        <dbReference type="SAM" id="MobiDB-lite"/>
    </source>
</evidence>
<dbReference type="Pfam" id="PF12787">
    <property type="entry name" value="EcsC"/>
    <property type="match status" value="1"/>
</dbReference>